<proteinExistence type="predicted"/>
<evidence type="ECO:0000313" key="1">
    <source>
        <dbReference type="EMBL" id="MDT0602991.1"/>
    </source>
</evidence>
<dbReference type="EMBL" id="JAVRIF010000002">
    <property type="protein sequence ID" value="MDT0602991.1"/>
    <property type="molecule type" value="Genomic_DNA"/>
</dbReference>
<accession>A0ABU2ZYL5</accession>
<reference evidence="1 2" key="1">
    <citation type="submission" date="2023-09" db="EMBL/GenBank/DDBJ databases">
        <authorList>
            <person name="Rey-Velasco X."/>
        </authorList>
    </citation>
    <scope>NUCLEOTIDE SEQUENCE [LARGE SCALE GENOMIC DNA]</scope>
    <source>
        <strain evidence="1 2">W431</strain>
    </source>
</reference>
<dbReference type="PROSITE" id="PS51257">
    <property type="entry name" value="PROKAR_LIPOPROTEIN"/>
    <property type="match status" value="1"/>
</dbReference>
<evidence type="ECO:0008006" key="3">
    <source>
        <dbReference type="Google" id="ProtNLM"/>
    </source>
</evidence>
<protein>
    <recommendedName>
        <fullName evidence="3">AsmA family protein</fullName>
    </recommendedName>
</protein>
<name>A0ABU2ZYL5_9GAMM</name>
<organism evidence="1 2">
    <name type="scientific">Thalassotalea castellviae</name>
    <dbReference type="NCBI Taxonomy" id="3075612"/>
    <lineage>
        <taxon>Bacteria</taxon>
        <taxon>Pseudomonadati</taxon>
        <taxon>Pseudomonadota</taxon>
        <taxon>Gammaproteobacteria</taxon>
        <taxon>Alteromonadales</taxon>
        <taxon>Colwelliaceae</taxon>
        <taxon>Thalassotalea</taxon>
    </lineage>
</organism>
<keyword evidence="2" id="KW-1185">Reference proteome</keyword>
<dbReference type="RefSeq" id="WP_311578277.1">
    <property type="nucleotide sequence ID" value="NZ_JAVRIF010000002.1"/>
</dbReference>
<gene>
    <name evidence="1" type="ORF">RM573_05245</name>
</gene>
<comment type="caution">
    <text evidence="1">The sequence shown here is derived from an EMBL/GenBank/DDBJ whole genome shotgun (WGS) entry which is preliminary data.</text>
</comment>
<evidence type="ECO:0000313" key="2">
    <source>
        <dbReference type="Proteomes" id="UP001266357"/>
    </source>
</evidence>
<sequence>MKFLASIVVVILLACGGALWFLAGGSLNEFVKGQIETVGKQITEQKVAVNSVDIKLTQGAGSIIGISLANGSEYNYPHAFTLGEVTLDINVESLTQEPIIIDAIIIKDPKAFVEFTASGASNMKDLIDTIQKNIPNAGQKNADTESASTKAEPKLSVSKVVLAGTALTVDLSALGNKEHSATLPDIILNDIGGKDGLPASELGGVIVKEALSAIWKETKNTQKEQLKKQATDKLKDKAKKKLSELFNKS</sequence>
<dbReference type="Proteomes" id="UP001266357">
    <property type="component" value="Unassembled WGS sequence"/>
</dbReference>